<evidence type="ECO:0000313" key="10">
    <source>
        <dbReference type="Proteomes" id="UP000215335"/>
    </source>
</evidence>
<dbReference type="GO" id="GO:0016020">
    <property type="term" value="C:membrane"/>
    <property type="evidence" value="ECO:0007669"/>
    <property type="project" value="UniProtKB-SubCell"/>
</dbReference>
<evidence type="ECO:0000256" key="5">
    <source>
        <dbReference type="ARBA" id="ARBA00022692"/>
    </source>
</evidence>
<organism evidence="9 10">
    <name type="scientific">Trichomalopsis sarcophagae</name>
    <dbReference type="NCBI Taxonomy" id="543379"/>
    <lineage>
        <taxon>Eukaryota</taxon>
        <taxon>Metazoa</taxon>
        <taxon>Ecdysozoa</taxon>
        <taxon>Arthropoda</taxon>
        <taxon>Hexapoda</taxon>
        <taxon>Insecta</taxon>
        <taxon>Pterygota</taxon>
        <taxon>Neoptera</taxon>
        <taxon>Endopterygota</taxon>
        <taxon>Hymenoptera</taxon>
        <taxon>Apocrita</taxon>
        <taxon>Proctotrupomorpha</taxon>
        <taxon>Chalcidoidea</taxon>
        <taxon>Pteromalidae</taxon>
        <taxon>Pteromalinae</taxon>
        <taxon>Trichomalopsis</taxon>
    </lineage>
</organism>
<feature type="domain" description="Sodium/calcium exchanger membrane region" evidence="8">
    <location>
        <begin position="434"/>
        <end position="584"/>
    </location>
</feature>
<dbReference type="GO" id="GO:0005432">
    <property type="term" value="F:calcium:sodium antiporter activity"/>
    <property type="evidence" value="ECO:0007669"/>
    <property type="project" value="TreeGrafter"/>
</dbReference>
<accession>A0A232FLZ3</accession>
<dbReference type="PANTHER" id="PTHR12266">
    <property type="entry name" value="NA+/CA2+ K+ INDEPENDENT EXCHANGER"/>
    <property type="match status" value="1"/>
</dbReference>
<dbReference type="InterPro" id="IPR044880">
    <property type="entry name" value="NCX_ion-bd_dom_sf"/>
</dbReference>
<dbReference type="InterPro" id="IPR051359">
    <property type="entry name" value="CaCA_antiporter"/>
</dbReference>
<dbReference type="STRING" id="543379.A0A232FLZ3"/>
<comment type="subcellular location">
    <subcellularLocation>
        <location evidence="1">Membrane</location>
        <topology evidence="1">Multi-pass membrane protein</topology>
    </subcellularLocation>
</comment>
<proteinExistence type="predicted"/>
<sequence length="607" mass="67105">MRWPGEPKPLHGGLQVREDDCSYVWQIPVSERCDWVRKTDDCRVDSFVPYPTLLFCSFGTESSVMFALGLALLVLWLLYLFLVLGTTADTFFCPSLSIIASVLRLSENIAGVTILAFGNGSPDIFTSLVTSEDERLIMFTELIGAGVFVTAIIAGSVVVCSPFRLQPRYFVRDACFYILAACWISYVVGDDVVHLWEALSCILIYVLFIVVVVSMQKAENRRDRRNSKLQDPEVLRAFVENRRSDSGAPLPRPLRSRAFDVQAKLDVAITREVEREGAAATGSVVPPPPPTSRPRGLVREFFYDASPVNLDEWRRSKPTVKLLLVLRAPFMLVLQLCVPVVNETAEKRGWSKLLNCAQIWLTPLVALCVLECESCDFQPRLTEMLIIARLTVWDARLGPVPLMLVLFCCTTAIALLIFCTTTVDRIPKFHNVLAFVGFLTAMLVVYAVAQEVMAVLECVGFASGISDAMLGITLLAWGNSVGDLISNVTIARKGYPRMGFSACFGGPMFNTLLGLGLTFGISAARSSELKIRIRTSDMAPGCLAFLLVSLVSSMIYLCTTGFVARKSYGYLLYSVYAAFMLINVLSEVHFIHPLGTDHRPDDVLGSD</sequence>
<protein>
    <recommendedName>
        <fullName evidence="8">Sodium/calcium exchanger membrane region domain-containing protein</fullName>
    </recommendedName>
</protein>
<keyword evidence="4" id="KW-0109">Calcium transport</keyword>
<evidence type="ECO:0000259" key="8">
    <source>
        <dbReference type="Pfam" id="PF01699"/>
    </source>
</evidence>
<dbReference type="Proteomes" id="UP000215335">
    <property type="component" value="Unassembled WGS sequence"/>
</dbReference>
<dbReference type="PANTHER" id="PTHR12266:SF0">
    <property type="entry name" value="MITOCHONDRIAL SODIUM_CALCIUM EXCHANGER PROTEIN"/>
    <property type="match status" value="1"/>
</dbReference>
<reference evidence="9 10" key="1">
    <citation type="journal article" date="2017" name="Curr. Biol.">
        <title>The Evolution of Venom by Co-option of Single-Copy Genes.</title>
        <authorList>
            <person name="Martinson E.O."/>
            <person name="Mrinalini"/>
            <person name="Kelkar Y.D."/>
            <person name="Chang C.H."/>
            <person name="Werren J.H."/>
        </authorList>
    </citation>
    <scope>NUCLEOTIDE SEQUENCE [LARGE SCALE GENOMIC DNA]</scope>
    <source>
        <strain evidence="9 10">Alberta</strain>
        <tissue evidence="9">Whole body</tissue>
    </source>
</reference>
<keyword evidence="4" id="KW-0106">Calcium</keyword>
<dbReference type="Pfam" id="PF01699">
    <property type="entry name" value="Na_Ca_ex"/>
    <property type="match status" value="2"/>
</dbReference>
<evidence type="ECO:0000256" key="7">
    <source>
        <dbReference type="ARBA" id="ARBA00023136"/>
    </source>
</evidence>
<evidence type="ECO:0000256" key="2">
    <source>
        <dbReference type="ARBA" id="ARBA00022448"/>
    </source>
</evidence>
<evidence type="ECO:0000256" key="6">
    <source>
        <dbReference type="ARBA" id="ARBA00022989"/>
    </source>
</evidence>
<gene>
    <name evidence="9" type="ORF">TSAR_009905</name>
</gene>
<feature type="domain" description="Sodium/calcium exchanger membrane region" evidence="8">
    <location>
        <begin position="74"/>
        <end position="212"/>
    </location>
</feature>
<dbReference type="OrthoDB" id="407410at2759"/>
<dbReference type="Gene3D" id="1.20.1420.30">
    <property type="entry name" value="NCX, central ion-binding region"/>
    <property type="match status" value="2"/>
</dbReference>
<keyword evidence="6" id="KW-1133">Transmembrane helix</keyword>
<dbReference type="AlphaFoldDB" id="A0A232FLZ3"/>
<keyword evidence="7" id="KW-0472">Membrane</keyword>
<keyword evidence="10" id="KW-1185">Reference proteome</keyword>
<comment type="caution">
    <text evidence="9">The sequence shown here is derived from an EMBL/GenBank/DDBJ whole genome shotgun (WGS) entry which is preliminary data.</text>
</comment>
<keyword evidence="5" id="KW-0812">Transmembrane</keyword>
<evidence type="ECO:0000256" key="4">
    <source>
        <dbReference type="ARBA" id="ARBA00022568"/>
    </source>
</evidence>
<name>A0A232FLZ3_9HYME</name>
<keyword evidence="4" id="KW-0406">Ion transport</keyword>
<dbReference type="InterPro" id="IPR004837">
    <property type="entry name" value="NaCa_Exmemb"/>
</dbReference>
<dbReference type="GO" id="GO:0006874">
    <property type="term" value="P:intracellular calcium ion homeostasis"/>
    <property type="evidence" value="ECO:0007669"/>
    <property type="project" value="TreeGrafter"/>
</dbReference>
<evidence type="ECO:0000256" key="3">
    <source>
        <dbReference type="ARBA" id="ARBA00022449"/>
    </source>
</evidence>
<evidence type="ECO:0000313" key="9">
    <source>
        <dbReference type="EMBL" id="OXU31682.1"/>
    </source>
</evidence>
<evidence type="ECO:0000256" key="1">
    <source>
        <dbReference type="ARBA" id="ARBA00004141"/>
    </source>
</evidence>
<keyword evidence="2" id="KW-0813">Transport</keyword>
<dbReference type="EMBL" id="NNAY01000038">
    <property type="protein sequence ID" value="OXU31682.1"/>
    <property type="molecule type" value="Genomic_DNA"/>
</dbReference>
<keyword evidence="3" id="KW-0050">Antiport</keyword>